<gene>
    <name evidence="1" type="ORF">PFL603g_03878</name>
</gene>
<evidence type="ECO:0000313" key="2">
    <source>
        <dbReference type="Proteomes" id="UP000063434"/>
    </source>
</evidence>
<dbReference type="EMBL" id="LCYC01000048">
    <property type="protein sequence ID" value="KWV73766.1"/>
    <property type="molecule type" value="Genomic_DNA"/>
</dbReference>
<sequence>MDIVNELKDLRVKFDNQPGNKLVPEFIKASFIKLGLQTSDIQSVQPFKSLNINGNDFAVFDSVDNTNTLHKAIQTIADAIGRNAYLTKQAARSLGNLQHTDNIEGITANFFKQSGIPHTGLWDLQRKYEQKGDDYKAIIKADKAFANRVFDGVGPFKIALNDFFKMNNQLTVDKFDRAIDTELTIANSKNRRKMKP</sequence>
<reference evidence="1 2" key="1">
    <citation type="submission" date="2015-05" db="EMBL/GenBank/DDBJ databases">
        <title>A genomic and transcriptomic approach to investigate the blue pigment phenotype in Pseudomonas fluorescens.</title>
        <authorList>
            <person name="Andreani N.A."/>
            <person name="Cardazzo B."/>
        </authorList>
    </citation>
    <scope>NUCLEOTIDE SEQUENCE [LARGE SCALE GENOMIC DNA]</scope>
    <source>
        <strain evidence="1 2">Ps_40</strain>
    </source>
</reference>
<dbReference type="Proteomes" id="UP000063434">
    <property type="component" value="Unassembled WGS sequence"/>
</dbReference>
<accession>A0A120FYY2</accession>
<organism evidence="1 2">
    <name type="scientific">Pseudomonas fluorescens</name>
    <dbReference type="NCBI Taxonomy" id="294"/>
    <lineage>
        <taxon>Bacteria</taxon>
        <taxon>Pseudomonadati</taxon>
        <taxon>Pseudomonadota</taxon>
        <taxon>Gammaproteobacteria</taxon>
        <taxon>Pseudomonadales</taxon>
        <taxon>Pseudomonadaceae</taxon>
        <taxon>Pseudomonas</taxon>
    </lineage>
</organism>
<protein>
    <submittedName>
        <fullName evidence="1">Uncharacterized protein</fullName>
    </submittedName>
</protein>
<comment type="caution">
    <text evidence="1">The sequence shown here is derived from an EMBL/GenBank/DDBJ whole genome shotgun (WGS) entry which is preliminary data.</text>
</comment>
<name>A0A120FYY2_PSEFL</name>
<proteinExistence type="predicted"/>
<evidence type="ECO:0000313" key="1">
    <source>
        <dbReference type="EMBL" id="KWV73766.1"/>
    </source>
</evidence>
<dbReference type="PATRIC" id="fig|294.195.peg.4150"/>
<dbReference type="AlphaFoldDB" id="A0A120FYY2"/>